<dbReference type="Pfam" id="PF00534">
    <property type="entry name" value="Glycos_transf_1"/>
    <property type="match status" value="1"/>
</dbReference>
<dbReference type="PANTHER" id="PTHR45947">
    <property type="entry name" value="SULFOQUINOVOSYL TRANSFERASE SQD2"/>
    <property type="match status" value="1"/>
</dbReference>
<comment type="caution">
    <text evidence="2">The sequence shown here is derived from an EMBL/GenBank/DDBJ whole genome shotgun (WGS) entry which is preliminary data.</text>
</comment>
<dbReference type="CDD" id="cd03801">
    <property type="entry name" value="GT4_PimA-like"/>
    <property type="match status" value="1"/>
</dbReference>
<dbReference type="SUPFAM" id="SSF53756">
    <property type="entry name" value="UDP-Glycosyltransferase/glycogen phosphorylase"/>
    <property type="match status" value="1"/>
</dbReference>
<dbReference type="Proteomes" id="UP000606008">
    <property type="component" value="Unassembled WGS sequence"/>
</dbReference>
<dbReference type="PANTHER" id="PTHR45947:SF15">
    <property type="entry name" value="TEICHURONIC ACID BIOSYNTHESIS GLYCOSYLTRANSFERASE TUAC-RELATED"/>
    <property type="match status" value="1"/>
</dbReference>
<name>A0ABX0QLQ8_9BACT</name>
<feature type="domain" description="Glycosyl transferase family 1" evidence="1">
    <location>
        <begin position="182"/>
        <end position="335"/>
    </location>
</feature>
<evidence type="ECO:0000313" key="3">
    <source>
        <dbReference type="Proteomes" id="UP000606008"/>
    </source>
</evidence>
<keyword evidence="3" id="KW-1185">Reference proteome</keyword>
<dbReference type="RefSeq" id="WP_166693695.1">
    <property type="nucleotide sequence ID" value="NZ_WAEL01000010.1"/>
</dbReference>
<evidence type="ECO:0000259" key="1">
    <source>
        <dbReference type="Pfam" id="PF00534"/>
    </source>
</evidence>
<evidence type="ECO:0000313" key="2">
    <source>
        <dbReference type="EMBL" id="NID13036.1"/>
    </source>
</evidence>
<reference evidence="2" key="1">
    <citation type="submission" date="2024-05" db="EMBL/GenBank/DDBJ databases">
        <authorList>
            <person name="Jung D.-H."/>
        </authorList>
    </citation>
    <scope>NUCLEOTIDE SEQUENCE</scope>
    <source>
        <strain evidence="2">JA-25</strain>
    </source>
</reference>
<dbReference type="Gene3D" id="3.40.50.2000">
    <property type="entry name" value="Glycogen Phosphorylase B"/>
    <property type="match status" value="2"/>
</dbReference>
<gene>
    <name evidence="2" type="ORF">F7231_22885</name>
</gene>
<dbReference type="EMBL" id="WAEL01000010">
    <property type="protein sequence ID" value="NID13036.1"/>
    <property type="molecule type" value="Genomic_DNA"/>
</dbReference>
<protein>
    <submittedName>
        <fullName evidence="2">Glycosyltransferase family 4 protein</fullName>
    </submittedName>
</protein>
<organism evidence="2 3">
    <name type="scientific">Fibrivirga algicola</name>
    <dbReference type="NCBI Taxonomy" id="2950420"/>
    <lineage>
        <taxon>Bacteria</taxon>
        <taxon>Pseudomonadati</taxon>
        <taxon>Bacteroidota</taxon>
        <taxon>Cytophagia</taxon>
        <taxon>Cytophagales</taxon>
        <taxon>Spirosomataceae</taxon>
        <taxon>Fibrivirga</taxon>
    </lineage>
</organism>
<dbReference type="InterPro" id="IPR050194">
    <property type="entry name" value="Glycosyltransferase_grp1"/>
</dbReference>
<dbReference type="InterPro" id="IPR001296">
    <property type="entry name" value="Glyco_trans_1"/>
</dbReference>
<accession>A0ABX0QLQ8</accession>
<sequence>MKLLFITPVANRSGSVTTLLNYMHYAPKSDSRRYAMFSRRAGQLDLAEFNCPLYFSPQSDRFSYRLYETAVHKLMGSIPHLKSLEDAHKAEKADLWYINTIAMPEYAQLAIRLGQPYVLHVHELVQEYDERGYDEFKQMLDNAKLLFTASQTVVDNLENMGYKNVVLMHGLINVEQIKPTRDRAEVRKELGFRDDEFVWLMSGAWSNRKGFDMIPDILRELPAGTPFIWMGPARKTGMTYYVEQYIKTYNLNVRFLTEQSTQYFSYFNACDGFCLTSREDSYPIVMREASVLGKPIVGFNSGGIKEFVKPGMGEMVEGFYPKALAEAMLRVQTGQTMIDKNKLQTAITTQTQQAEAKRWIETLESIL</sequence>
<proteinExistence type="predicted"/>